<organism evidence="10 12">
    <name type="scientific">Plasmodiophora brassicae</name>
    <name type="common">Clubroot disease agent</name>
    <dbReference type="NCBI Taxonomy" id="37360"/>
    <lineage>
        <taxon>Eukaryota</taxon>
        <taxon>Sar</taxon>
        <taxon>Rhizaria</taxon>
        <taxon>Endomyxa</taxon>
        <taxon>Phytomyxea</taxon>
        <taxon>Plasmodiophorida</taxon>
        <taxon>Plasmodiophoridae</taxon>
        <taxon>Plasmodiophora</taxon>
    </lineage>
</organism>
<feature type="domain" description="NUC153" evidence="7">
    <location>
        <begin position="466"/>
        <end position="492"/>
    </location>
</feature>
<feature type="domain" description="Nucleolar protein 10-like second" evidence="8">
    <location>
        <begin position="365"/>
        <end position="412"/>
    </location>
</feature>
<dbReference type="InterPro" id="IPR040382">
    <property type="entry name" value="NOL10/Enp2"/>
</dbReference>
<geneLocation type="mitochondrion" evidence="11"/>
<feature type="region of interest" description="Disordered" evidence="6">
    <location>
        <begin position="506"/>
        <end position="633"/>
    </location>
</feature>
<dbReference type="Pfam" id="PF23098">
    <property type="entry name" value="Beta-prop_NOL10_N"/>
    <property type="match status" value="1"/>
</dbReference>
<evidence type="ECO:0000256" key="6">
    <source>
        <dbReference type="SAM" id="MobiDB-lite"/>
    </source>
</evidence>
<reference evidence="10 12" key="1">
    <citation type="submission" date="2015-02" db="EMBL/GenBank/DDBJ databases">
        <authorList>
            <person name="Chooi Y.-H."/>
        </authorList>
    </citation>
    <scope>NUCLEOTIDE SEQUENCE [LARGE SCALE GENOMIC DNA]</scope>
    <source>
        <strain evidence="10">E3</strain>
    </source>
</reference>
<feature type="compositionally biased region" description="Basic residues" evidence="6">
    <location>
        <begin position="544"/>
        <end position="558"/>
    </location>
</feature>
<evidence type="ECO:0000313" key="10">
    <source>
        <dbReference type="EMBL" id="CEO95508.1"/>
    </source>
</evidence>
<reference evidence="11 13" key="2">
    <citation type="submission" date="2018-03" db="EMBL/GenBank/DDBJ databases">
        <authorList>
            <person name="Fogelqvist J."/>
        </authorList>
    </citation>
    <scope>NUCLEOTIDE SEQUENCE [LARGE SCALE GENOMIC DNA]</scope>
</reference>
<dbReference type="SUPFAM" id="SSF50978">
    <property type="entry name" value="WD40 repeat-like"/>
    <property type="match status" value="1"/>
</dbReference>
<evidence type="ECO:0000256" key="1">
    <source>
        <dbReference type="ARBA" id="ARBA00004604"/>
    </source>
</evidence>
<evidence type="ECO:0000313" key="12">
    <source>
        <dbReference type="Proteomes" id="UP000039324"/>
    </source>
</evidence>
<dbReference type="OMA" id="GYFMDVR"/>
<proteinExistence type="inferred from homology"/>
<dbReference type="STRING" id="37360.A0A0G4IJX8"/>
<comment type="subcellular location">
    <subcellularLocation>
        <location evidence="1">Nucleus</location>
        <location evidence="1">Nucleolus</location>
    </subcellularLocation>
</comment>
<dbReference type="InterPro" id="IPR015943">
    <property type="entry name" value="WD40/YVTN_repeat-like_dom_sf"/>
</dbReference>
<dbReference type="InterPro" id="IPR056550">
    <property type="entry name" value="NOL10_2nd"/>
</dbReference>
<gene>
    <name evidence="10" type="ORF">PBRA_004234</name>
    <name evidence="11" type="ORF">PLBR_LOCUS7597</name>
</gene>
<evidence type="ECO:0000256" key="5">
    <source>
        <dbReference type="ARBA" id="ARBA00023242"/>
    </source>
</evidence>
<evidence type="ECO:0000259" key="9">
    <source>
        <dbReference type="Pfam" id="PF23098"/>
    </source>
</evidence>
<dbReference type="InterPro" id="IPR056551">
    <property type="entry name" value="Beta-prop_NOL10_N"/>
</dbReference>
<feature type="compositionally biased region" description="Acidic residues" evidence="6">
    <location>
        <begin position="511"/>
        <end position="522"/>
    </location>
</feature>
<dbReference type="Proteomes" id="UP000039324">
    <property type="component" value="Unassembled WGS sequence"/>
</dbReference>
<keyword evidence="11" id="KW-0496">Mitochondrion</keyword>
<keyword evidence="5" id="KW-0539">Nucleus</keyword>
<dbReference type="EMBL" id="OVEO01000014">
    <property type="protein sequence ID" value="SPR00382.1"/>
    <property type="molecule type" value="Genomic_DNA"/>
</dbReference>
<dbReference type="GO" id="GO:0000462">
    <property type="term" value="P:maturation of SSU-rRNA from tricistronic rRNA transcript (SSU-rRNA, 5.8S rRNA, LSU-rRNA)"/>
    <property type="evidence" value="ECO:0007669"/>
    <property type="project" value="TreeGrafter"/>
</dbReference>
<feature type="compositionally biased region" description="Low complexity" evidence="6">
    <location>
        <begin position="599"/>
        <end position="610"/>
    </location>
</feature>
<dbReference type="Gene3D" id="2.130.10.10">
    <property type="entry name" value="YVTN repeat-like/Quinoprotein amine dehydrogenase"/>
    <property type="match status" value="2"/>
</dbReference>
<protein>
    <submittedName>
        <fullName evidence="10">Uncharacterized protein</fullName>
    </submittedName>
</protein>
<dbReference type="Pfam" id="PF08159">
    <property type="entry name" value="NUC153"/>
    <property type="match status" value="1"/>
</dbReference>
<dbReference type="OrthoDB" id="273340at2759"/>
<accession>A0A0G4IJX8</accession>
<feature type="compositionally biased region" description="Basic and acidic residues" evidence="6">
    <location>
        <begin position="589"/>
        <end position="598"/>
    </location>
</feature>
<evidence type="ECO:0000256" key="2">
    <source>
        <dbReference type="ARBA" id="ARBA00005264"/>
    </source>
</evidence>
<keyword evidence="3" id="KW-0853">WD repeat</keyword>
<evidence type="ECO:0000256" key="3">
    <source>
        <dbReference type="ARBA" id="ARBA00022574"/>
    </source>
</evidence>
<evidence type="ECO:0000256" key="4">
    <source>
        <dbReference type="ARBA" id="ARBA00022737"/>
    </source>
</evidence>
<dbReference type="Pfam" id="PF23097">
    <property type="entry name" value="NOL10_2nd"/>
    <property type="match status" value="1"/>
</dbReference>
<feature type="domain" description="Nucleolar protein 10-like N-terminal" evidence="9">
    <location>
        <begin position="4"/>
        <end position="363"/>
    </location>
</feature>
<dbReference type="PANTHER" id="PTHR14927">
    <property type="entry name" value="NUCLEOLAR PROTEIN 10"/>
    <property type="match status" value="1"/>
</dbReference>
<feature type="compositionally biased region" description="Low complexity" evidence="6">
    <location>
        <begin position="523"/>
        <end position="533"/>
    </location>
</feature>
<keyword evidence="4" id="KW-0677">Repeat</keyword>
<evidence type="ECO:0000313" key="11">
    <source>
        <dbReference type="EMBL" id="SPR00382.1"/>
    </source>
</evidence>
<dbReference type="InterPro" id="IPR036322">
    <property type="entry name" value="WD40_repeat_dom_sf"/>
</dbReference>
<dbReference type="InterPro" id="IPR012580">
    <property type="entry name" value="NUC153"/>
</dbReference>
<dbReference type="GO" id="GO:0032040">
    <property type="term" value="C:small-subunit processome"/>
    <property type="evidence" value="ECO:0007669"/>
    <property type="project" value="TreeGrafter"/>
</dbReference>
<evidence type="ECO:0000259" key="8">
    <source>
        <dbReference type="Pfam" id="PF23097"/>
    </source>
</evidence>
<name>A0A0G4IJX8_PLABS</name>
<dbReference type="PANTHER" id="PTHR14927:SF0">
    <property type="entry name" value="NUCLEOLAR PROTEIN 10"/>
    <property type="match status" value="1"/>
</dbReference>
<dbReference type="Proteomes" id="UP000290189">
    <property type="component" value="Unassembled WGS sequence"/>
</dbReference>
<comment type="similarity">
    <text evidence="2">Belongs to the WD repeat NOL10/ENP2 family.</text>
</comment>
<evidence type="ECO:0000259" key="7">
    <source>
        <dbReference type="Pfam" id="PF08159"/>
    </source>
</evidence>
<dbReference type="EMBL" id="CDSF01000024">
    <property type="protein sequence ID" value="CEO95508.1"/>
    <property type="molecule type" value="Genomic_DNA"/>
</dbReference>
<evidence type="ECO:0000313" key="13">
    <source>
        <dbReference type="Proteomes" id="UP000290189"/>
    </source>
</evidence>
<sequence>MVLAVSSLNGVKVYNLSAGKTLPEWLESTNTAKERSLRYNQDFRRRLELIQDFTFPTASSHVAMSRDGRYIVAAGNYRPQVKVFELDQLGLKFERHIDSDVVAMHTLSEDYSKLALLRADRTIELHARYGQLYTIRIPRFGRDMAYNSHNCDLMVAGSGSEVWRLNLEQGQFLGGFQTDLADVNVIRVNPVHHLIGMGGPAATIECWDPRDRTRAASLCIGDEYLECTAMHFAEDGLTMAVGTETGHCLLFDLRSSRPVLVKDHRYGLSIRDVQIHERTRNVVSTDGKIVKLWDRATGDPFTSIQPDCPVHRLCLVQGTGMLFAAGDQHRIPTYYVPELGPAPKWCSFLDNLTEELEEETRTTTFDDYKFVTAAELSSLGLDHLIGSNLLRAYMHGYFMDIRLWKKVKAVADPFEYENFIKQRVQDRISAQRAERITVKRKAPKVNKEYAEALTTGKSGGDTLLKDERFASLFKDSEFAIDKESDEFVRLLPTNAKLAGAAASDDRFTMVDESDDGNSEEEVGVPSDVGSGSSDSDDLFAPDSKKRRVRASKPRKKKAMYALKQSGGELPLSAPSAPGVALPKSLKKKPMAERARELSLAKAAAAASRNDAGARPEPRPNPVADHRNRRPAQF</sequence>
<dbReference type="GO" id="GO:0030686">
    <property type="term" value="C:90S preribosome"/>
    <property type="evidence" value="ECO:0007669"/>
    <property type="project" value="TreeGrafter"/>
</dbReference>
<keyword evidence="12" id="KW-1185">Reference proteome</keyword>
<dbReference type="AlphaFoldDB" id="A0A0G4IJX8"/>